<dbReference type="InterPro" id="IPR011701">
    <property type="entry name" value="MFS"/>
</dbReference>
<feature type="transmembrane region" description="Helical" evidence="4">
    <location>
        <begin position="79"/>
        <end position="99"/>
    </location>
</feature>
<keyword evidence="2 4" id="KW-1133">Transmembrane helix</keyword>
<dbReference type="SUPFAM" id="SSF103473">
    <property type="entry name" value="MFS general substrate transporter"/>
    <property type="match status" value="1"/>
</dbReference>
<dbReference type="GO" id="GO:0005886">
    <property type="term" value="C:plasma membrane"/>
    <property type="evidence" value="ECO:0007669"/>
    <property type="project" value="TreeGrafter"/>
</dbReference>
<protein>
    <submittedName>
        <fullName evidence="6">MFS transporter</fullName>
    </submittedName>
</protein>
<feature type="transmembrane region" description="Helical" evidence="4">
    <location>
        <begin position="379"/>
        <end position="401"/>
    </location>
</feature>
<keyword evidence="1 4" id="KW-0812">Transmembrane</keyword>
<feature type="domain" description="Major facilitator superfamily (MFS) profile" evidence="5">
    <location>
        <begin position="18"/>
        <end position="402"/>
    </location>
</feature>
<feature type="transmembrane region" description="Helical" evidence="4">
    <location>
        <begin position="143"/>
        <end position="164"/>
    </location>
</feature>
<feature type="transmembrane region" description="Helical" evidence="4">
    <location>
        <begin position="222"/>
        <end position="247"/>
    </location>
</feature>
<dbReference type="PROSITE" id="PS50850">
    <property type="entry name" value="MFS"/>
    <property type="match status" value="1"/>
</dbReference>
<gene>
    <name evidence="6" type="ORF">PZ740_01410</name>
</gene>
<keyword evidence="3 4" id="KW-0472">Membrane</keyword>
<name>A0AAP3UYI3_9PROT</name>
<feature type="transmembrane region" description="Helical" evidence="4">
    <location>
        <begin position="105"/>
        <end position="122"/>
    </location>
</feature>
<dbReference type="RefSeq" id="WP_327787449.1">
    <property type="nucleotide sequence ID" value="NZ_JARGEQ010000008.1"/>
</dbReference>
<dbReference type="PANTHER" id="PTHR43129">
    <property type="entry name" value="FOSMIDOMYCIN RESISTANCE PROTEIN"/>
    <property type="match status" value="1"/>
</dbReference>
<feature type="transmembrane region" description="Helical" evidence="4">
    <location>
        <begin position="287"/>
        <end position="305"/>
    </location>
</feature>
<dbReference type="InterPro" id="IPR036259">
    <property type="entry name" value="MFS_trans_sf"/>
</dbReference>
<dbReference type="PANTHER" id="PTHR43129:SF1">
    <property type="entry name" value="FOSMIDOMYCIN RESISTANCE PROTEIN"/>
    <property type="match status" value="1"/>
</dbReference>
<dbReference type="AlphaFoldDB" id="A0AAP3UYI3"/>
<reference evidence="6 7" key="1">
    <citation type="submission" date="2023-03" db="EMBL/GenBank/DDBJ databases">
        <title>YIM 152171 draft genome.</title>
        <authorList>
            <person name="Yang Z."/>
        </authorList>
    </citation>
    <scope>NUCLEOTIDE SEQUENCE [LARGE SCALE GENOMIC DNA]</scope>
    <source>
        <strain evidence="6 7">YIM 152171</strain>
    </source>
</reference>
<dbReference type="InterPro" id="IPR020846">
    <property type="entry name" value="MFS_dom"/>
</dbReference>
<feature type="transmembrane region" description="Helical" evidence="4">
    <location>
        <begin position="348"/>
        <end position="367"/>
    </location>
</feature>
<feature type="transmembrane region" description="Helical" evidence="4">
    <location>
        <begin position="311"/>
        <end position="328"/>
    </location>
</feature>
<organism evidence="6 7">
    <name type="scientific">Marinimicrococcus flavescens</name>
    <dbReference type="NCBI Taxonomy" id="3031815"/>
    <lineage>
        <taxon>Bacteria</taxon>
        <taxon>Pseudomonadati</taxon>
        <taxon>Pseudomonadota</taxon>
        <taxon>Alphaproteobacteria</taxon>
        <taxon>Geminicoccales</taxon>
        <taxon>Geminicoccaceae</taxon>
        <taxon>Marinimicrococcus</taxon>
    </lineage>
</organism>
<evidence type="ECO:0000313" key="6">
    <source>
        <dbReference type="EMBL" id="MDF1585039.1"/>
    </source>
</evidence>
<evidence type="ECO:0000256" key="4">
    <source>
        <dbReference type="SAM" id="Phobius"/>
    </source>
</evidence>
<dbReference type="Pfam" id="PF07690">
    <property type="entry name" value="MFS_1"/>
    <property type="match status" value="1"/>
</dbReference>
<proteinExistence type="predicted"/>
<dbReference type="Proteomes" id="UP001301140">
    <property type="component" value="Unassembled WGS sequence"/>
</dbReference>
<evidence type="ECO:0000259" key="5">
    <source>
        <dbReference type="PROSITE" id="PS50850"/>
    </source>
</evidence>
<dbReference type="Gene3D" id="1.20.1250.20">
    <property type="entry name" value="MFS general substrate transporter like domains"/>
    <property type="match status" value="2"/>
</dbReference>
<feature type="transmembrane region" description="Helical" evidence="4">
    <location>
        <begin position="259"/>
        <end position="280"/>
    </location>
</feature>
<sequence length="406" mass="42204">MATRVEGASPAAGGDVKVTALITSAHFFSHFYILALPPLFGLLSTELGVSVAALGLGLAVLNVTTALSQPPIGFLVDRIGPAAILIVGHTAFAVAIGLLGLFPTYPALLALMVLAGLGNAVYHPADYAVLAARVSPGRIGRAFSIHTFGGYLGFAMAPPVMVALTAWLGWQTALLVTGIAGLAVSLALLASRSDLSARERAPARKPQESTRTDMRLLMSRPVLLSLLFFLMLAISHSGFTAFGVVVLQRLYGFDLATASLPLTVYLVVSALGVLAGGWVADRFGRHGLVVGLSSLVIGVAAGLFALFDMGLWPIVALFLVAGFFSGLIAPSRDMLVRQVTPPGASGKVFGFVMVGFNIGGLIAPPLYGLLVDLEMLRLVFWLVAIFSLLTIATIAGTGPAARRGEA</sequence>
<dbReference type="GO" id="GO:0022857">
    <property type="term" value="F:transmembrane transporter activity"/>
    <property type="evidence" value="ECO:0007669"/>
    <property type="project" value="InterPro"/>
</dbReference>
<evidence type="ECO:0000256" key="1">
    <source>
        <dbReference type="ARBA" id="ARBA00022692"/>
    </source>
</evidence>
<dbReference type="EMBL" id="JARGEQ010000008">
    <property type="protein sequence ID" value="MDF1585039.1"/>
    <property type="molecule type" value="Genomic_DNA"/>
</dbReference>
<comment type="caution">
    <text evidence="6">The sequence shown here is derived from an EMBL/GenBank/DDBJ whole genome shotgun (WGS) entry which is preliminary data.</text>
</comment>
<evidence type="ECO:0000256" key="3">
    <source>
        <dbReference type="ARBA" id="ARBA00023136"/>
    </source>
</evidence>
<keyword evidence="7" id="KW-1185">Reference proteome</keyword>
<accession>A0AAP3UYI3</accession>
<evidence type="ECO:0000313" key="7">
    <source>
        <dbReference type="Proteomes" id="UP001301140"/>
    </source>
</evidence>
<feature type="transmembrane region" description="Helical" evidence="4">
    <location>
        <begin position="170"/>
        <end position="190"/>
    </location>
</feature>
<feature type="transmembrane region" description="Helical" evidence="4">
    <location>
        <begin position="47"/>
        <end position="67"/>
    </location>
</feature>
<evidence type="ECO:0000256" key="2">
    <source>
        <dbReference type="ARBA" id="ARBA00022989"/>
    </source>
</evidence>